<dbReference type="HOGENOM" id="CLU_3215406_0_0_9"/>
<dbReference type="STRING" id="696281.Desru_0877"/>
<dbReference type="KEGG" id="dru:Desru_0877"/>
<protein>
    <submittedName>
        <fullName evidence="1">Uncharacterized protein</fullName>
    </submittedName>
</protein>
<keyword evidence="2" id="KW-1185">Reference proteome</keyword>
<accession>F6DJU0</accession>
<dbReference type="EMBL" id="CP002780">
    <property type="protein sequence ID" value="AEG59154.1"/>
    <property type="molecule type" value="Genomic_DNA"/>
</dbReference>
<evidence type="ECO:0000313" key="1">
    <source>
        <dbReference type="EMBL" id="AEG59154.1"/>
    </source>
</evidence>
<proteinExistence type="predicted"/>
<reference evidence="1 2" key="2">
    <citation type="journal article" date="2012" name="Stand. Genomic Sci.">
        <title>Complete genome sequence of the sulfate-reducing firmicute Desulfotomaculum ruminis type strain (DL(T)).</title>
        <authorList>
            <person name="Spring S."/>
            <person name="Visser M."/>
            <person name="Lu M."/>
            <person name="Copeland A."/>
            <person name="Lapidus A."/>
            <person name="Lucas S."/>
            <person name="Cheng J.F."/>
            <person name="Han C."/>
            <person name="Tapia R."/>
            <person name="Goodwin L.A."/>
            <person name="Pitluck S."/>
            <person name="Ivanova N."/>
            <person name="Land M."/>
            <person name="Hauser L."/>
            <person name="Larimer F."/>
            <person name="Rohde M."/>
            <person name="Goker M."/>
            <person name="Detter J.C."/>
            <person name="Kyrpides N.C."/>
            <person name="Woyke T."/>
            <person name="Schaap P.J."/>
            <person name="Plugge C.M."/>
            <person name="Muyzer G."/>
            <person name="Kuever J."/>
            <person name="Pereira I.A."/>
            <person name="Parshina S.N."/>
            <person name="Bernier-Latmani R."/>
            <person name="Stams A.J."/>
            <person name="Klenk H.P."/>
        </authorList>
    </citation>
    <scope>NUCLEOTIDE SEQUENCE [LARGE SCALE GENOMIC DNA]</scope>
    <source>
        <strain evidence="2">ATCC 23193 / DSM 2154 / NCIB 8452 / DL</strain>
    </source>
</reference>
<dbReference type="Proteomes" id="UP000009234">
    <property type="component" value="Chromosome"/>
</dbReference>
<gene>
    <name evidence="1" type="ordered locus">Desru_0877</name>
</gene>
<sequence>MADLKEAVARLLLINHHINSQLQSFNHVLEKYIHYLEDKSKNWY</sequence>
<dbReference type="AlphaFoldDB" id="F6DJU0"/>
<organism evidence="1 2">
    <name type="scientific">Desulforamulus ruminis (strain ATCC 23193 / DSM 2154 / NCIMB 8452 / DL)</name>
    <name type="common">Desulfotomaculum ruminis</name>
    <dbReference type="NCBI Taxonomy" id="696281"/>
    <lineage>
        <taxon>Bacteria</taxon>
        <taxon>Bacillati</taxon>
        <taxon>Bacillota</taxon>
        <taxon>Clostridia</taxon>
        <taxon>Eubacteriales</taxon>
        <taxon>Peptococcaceae</taxon>
        <taxon>Desulforamulus</taxon>
    </lineage>
</organism>
<name>F6DJU0_DESRL</name>
<reference evidence="2" key="1">
    <citation type="submission" date="2011-05" db="EMBL/GenBank/DDBJ databases">
        <title>Complete sequence of Desulfotomaculum ruminis DSM 2154.</title>
        <authorList>
            <person name="Lucas S."/>
            <person name="Copeland A."/>
            <person name="Lapidus A."/>
            <person name="Cheng J.-F."/>
            <person name="Goodwin L."/>
            <person name="Pitluck S."/>
            <person name="Lu M."/>
            <person name="Detter J.C."/>
            <person name="Han C."/>
            <person name="Tapia R."/>
            <person name="Land M."/>
            <person name="Hauser L."/>
            <person name="Kyrpides N."/>
            <person name="Ivanova N."/>
            <person name="Mikhailova N."/>
            <person name="Pagani I."/>
            <person name="Stams A.J.M."/>
            <person name="Plugge C.M."/>
            <person name="Muyzer G."/>
            <person name="Kuever J."/>
            <person name="Parshina S.N."/>
            <person name="Ivanova A.E."/>
            <person name="Nazina T.N."/>
            <person name="Brambilla E."/>
            <person name="Spring S."/>
            <person name="Klenk H.-P."/>
            <person name="Woyke T."/>
        </authorList>
    </citation>
    <scope>NUCLEOTIDE SEQUENCE [LARGE SCALE GENOMIC DNA]</scope>
    <source>
        <strain evidence="2">ATCC 23193 / DSM 2154 / NCIB 8452 / DL</strain>
    </source>
</reference>
<evidence type="ECO:0000313" key="2">
    <source>
        <dbReference type="Proteomes" id="UP000009234"/>
    </source>
</evidence>